<evidence type="ECO:0000313" key="3">
    <source>
        <dbReference type="Proteomes" id="UP000280444"/>
    </source>
</evidence>
<dbReference type="AlphaFoldDB" id="A0A3P1SDM3"/>
<organism evidence="2 3">
    <name type="scientific">Schaalia canis</name>
    <dbReference type="NCBI Taxonomy" id="100469"/>
    <lineage>
        <taxon>Bacteria</taxon>
        <taxon>Bacillati</taxon>
        <taxon>Actinomycetota</taxon>
        <taxon>Actinomycetes</taxon>
        <taxon>Actinomycetales</taxon>
        <taxon>Actinomycetaceae</taxon>
        <taxon>Schaalia</taxon>
    </lineage>
</organism>
<dbReference type="InterPro" id="IPR002881">
    <property type="entry name" value="DUF58"/>
</dbReference>
<dbReference type="OrthoDB" id="845740at2"/>
<protein>
    <submittedName>
        <fullName evidence="2">DUF58 domain-containing protein</fullName>
    </submittedName>
</protein>
<dbReference type="PANTHER" id="PTHR33608:SF3">
    <property type="entry name" value="SLR2013 PROTEIN"/>
    <property type="match status" value="1"/>
</dbReference>
<dbReference type="Pfam" id="PF01882">
    <property type="entry name" value="DUF58"/>
    <property type="match status" value="1"/>
</dbReference>
<dbReference type="RefSeq" id="WP_124871160.1">
    <property type="nucleotide sequence ID" value="NZ_RQZF01000008.1"/>
</dbReference>
<sequence length="458" mass="49370">MALSWRAALLAALGLPLTILFPSRTSAWAWLLCVAAISLIDAVVAQSPRMYTLERHVIGPIRADETTTSTVTVRSPFPRAARIEVRDAWPPSLRPSPAHHRGSVAAPAPATFVTTLAPERRGIRQADYVTVRVWGPLGLAARQISVAAPCSLDVLPEFRSRRLIPSRLAQLQELEGSSAVILRGPGTEFDSLRDYVRGDDPRDIDWRASARSDDLVVRTWRPERDRHVVLVVDTGRASALLLGAPKAAGSHTKGTISAEDDRVQRDTLDLGVAPRLDAGIEAALLMEALADKAGDKVHFLAVDRQVRARVSGLKGASLLNATARALQQISPSLEPIDWQLVAREVRRTVRQRSLVLLLTEIPPVGTDPEFLEAISHMASSHTVVVASANDPTVPELLAARETSADIYTAAAASALAHESAAGVMQLRRMGAIAVSEDAGLLAARTADTYIDLKRQGIL</sequence>
<comment type="caution">
    <text evidence="2">The sequence shown here is derived from an EMBL/GenBank/DDBJ whole genome shotgun (WGS) entry which is preliminary data.</text>
</comment>
<keyword evidence="3" id="KW-1185">Reference proteome</keyword>
<reference evidence="2 3" key="1">
    <citation type="submission" date="2018-11" db="EMBL/GenBank/DDBJ databases">
        <title>Genomes From Bacteria Associated with the Canine Oral Cavity: a Test Case for Automated Genome-Based Taxonomic Assignment.</title>
        <authorList>
            <person name="Coil D.A."/>
            <person name="Jospin G."/>
            <person name="Darling A.E."/>
            <person name="Wallis C."/>
            <person name="Davis I.J."/>
            <person name="Harris S."/>
            <person name="Eisen J.A."/>
            <person name="Holcombe L.J."/>
            <person name="O'Flynn C."/>
        </authorList>
    </citation>
    <scope>NUCLEOTIDE SEQUENCE [LARGE SCALE GENOMIC DNA]</scope>
    <source>
        <strain evidence="2 3">OH770</strain>
    </source>
</reference>
<evidence type="ECO:0000313" key="2">
    <source>
        <dbReference type="EMBL" id="RRC94990.1"/>
    </source>
</evidence>
<feature type="domain" description="DUF58" evidence="1">
    <location>
        <begin position="192"/>
        <end position="235"/>
    </location>
</feature>
<dbReference type="PANTHER" id="PTHR33608">
    <property type="entry name" value="BLL2464 PROTEIN"/>
    <property type="match status" value="1"/>
</dbReference>
<evidence type="ECO:0000259" key="1">
    <source>
        <dbReference type="Pfam" id="PF01882"/>
    </source>
</evidence>
<accession>A0A3P1SDM3</accession>
<gene>
    <name evidence="2" type="ORF">EII11_07865</name>
</gene>
<proteinExistence type="predicted"/>
<dbReference type="EMBL" id="RQZF01000008">
    <property type="protein sequence ID" value="RRC94990.1"/>
    <property type="molecule type" value="Genomic_DNA"/>
</dbReference>
<name>A0A3P1SDM3_9ACTO</name>
<dbReference type="Proteomes" id="UP000280444">
    <property type="component" value="Unassembled WGS sequence"/>
</dbReference>